<comment type="caution">
    <text evidence="1">The sequence shown here is derived from an EMBL/GenBank/DDBJ whole genome shotgun (WGS) entry which is preliminary data.</text>
</comment>
<dbReference type="PANTHER" id="PTHR23004">
    <property type="entry name" value="DOUBLECORTIN DOMAIN CONTAINING 2"/>
    <property type="match status" value="1"/>
</dbReference>
<dbReference type="PANTHER" id="PTHR23004:SF7">
    <property type="entry name" value="DUF924-DOMAIN-CONTAINING PROTEIN"/>
    <property type="match status" value="1"/>
</dbReference>
<evidence type="ECO:0000313" key="2">
    <source>
        <dbReference type="Proteomes" id="UP000249081"/>
    </source>
</evidence>
<dbReference type="EMBL" id="QBMN01000027">
    <property type="protein sequence ID" value="PZO43565.1"/>
    <property type="molecule type" value="Genomic_DNA"/>
</dbReference>
<dbReference type="AlphaFoldDB" id="A0A2W4Y9D4"/>
<name>A0A2W4Y9D4_9CYAN</name>
<evidence type="ECO:0000313" key="1">
    <source>
        <dbReference type="EMBL" id="PZO43565.1"/>
    </source>
</evidence>
<dbReference type="Pfam" id="PF06041">
    <property type="entry name" value="DUF924"/>
    <property type="match status" value="1"/>
</dbReference>
<dbReference type="Gene3D" id="1.20.58.320">
    <property type="entry name" value="TPR-like"/>
    <property type="match status" value="1"/>
</dbReference>
<dbReference type="Proteomes" id="UP000249081">
    <property type="component" value="Unassembled WGS sequence"/>
</dbReference>
<proteinExistence type="predicted"/>
<reference evidence="1 2" key="2">
    <citation type="submission" date="2018-06" db="EMBL/GenBank/DDBJ databases">
        <title>Metagenomic assembly of (sub)arctic Cyanobacteria and their associated microbiome from non-axenic cultures.</title>
        <authorList>
            <person name="Baurain D."/>
        </authorList>
    </citation>
    <scope>NUCLEOTIDE SEQUENCE [LARGE SCALE GENOMIC DNA]</scope>
    <source>
        <strain evidence="1">ULC041bin1</strain>
    </source>
</reference>
<sequence>MERAAAVLRFWFGNPEDAAGEYGQQRQVWFKKDPAFDDTIRQQFWGDVEQAMGGALGAWRDQPRPCLALLLLLDQFPRNLFRGEGRSFAADRAALATAYHALDRGYDQQVLPVERIFFYLPLEHSENLADQDRSVELARSLHAAHPEFDTIFDYALRHREVIQRFGRFPHRNEILGRETTPEEAEFLQQPGSRF</sequence>
<dbReference type="InterPro" id="IPR010323">
    <property type="entry name" value="DUF924"/>
</dbReference>
<organism evidence="1 2">
    <name type="scientific">Shackletoniella antarctica</name>
    <dbReference type="NCBI Taxonomy" id="268115"/>
    <lineage>
        <taxon>Bacteria</taxon>
        <taxon>Bacillati</taxon>
        <taxon>Cyanobacteriota</taxon>
        <taxon>Cyanophyceae</taxon>
        <taxon>Oculatellales</taxon>
        <taxon>Oculatellaceae</taxon>
        <taxon>Shackletoniella</taxon>
    </lineage>
</organism>
<dbReference type="InterPro" id="IPR011990">
    <property type="entry name" value="TPR-like_helical_dom_sf"/>
</dbReference>
<reference evidence="2" key="1">
    <citation type="submission" date="2018-04" db="EMBL/GenBank/DDBJ databases">
        <authorList>
            <person name="Cornet L."/>
        </authorList>
    </citation>
    <scope>NUCLEOTIDE SEQUENCE [LARGE SCALE GENOMIC DNA]</scope>
</reference>
<dbReference type="SUPFAM" id="SSF48452">
    <property type="entry name" value="TPR-like"/>
    <property type="match status" value="1"/>
</dbReference>
<dbReference type="Gene3D" id="1.25.40.10">
    <property type="entry name" value="Tetratricopeptide repeat domain"/>
    <property type="match status" value="1"/>
</dbReference>
<gene>
    <name evidence="1" type="ORF">DCF17_05690</name>
</gene>
<protein>
    <submittedName>
        <fullName evidence="1">DUF924 domain-containing protein</fullName>
    </submittedName>
</protein>
<accession>A0A2W4Y9D4</accession>